<keyword evidence="4" id="KW-1185">Reference proteome</keyword>
<evidence type="ECO:0000256" key="2">
    <source>
        <dbReference type="SAM" id="Phobius"/>
    </source>
</evidence>
<evidence type="ECO:0000313" key="3">
    <source>
        <dbReference type="EMBL" id="KAF9543341.1"/>
    </source>
</evidence>
<comment type="caution">
    <text evidence="3">The sequence shown here is derived from an EMBL/GenBank/DDBJ whole genome shotgun (WGS) entry which is preliminary data.</text>
</comment>
<keyword evidence="2" id="KW-0472">Membrane</keyword>
<evidence type="ECO:0000256" key="1">
    <source>
        <dbReference type="SAM" id="MobiDB-lite"/>
    </source>
</evidence>
<evidence type="ECO:0000313" key="4">
    <source>
        <dbReference type="Proteomes" id="UP000723463"/>
    </source>
</evidence>
<proteinExistence type="predicted"/>
<sequence length="154" mass="16711">MTQDSTRVTTYSPTNDYFPDKSQSPRTHLLSTQPTPLLNAGIPTPNTTTVPRTNTTITIQIPATNLDSLAIAIAIAIAIAAVSYIKMLGKQVAIKAVDTEELVSSPYVQAELEKGTIERLEDPNSTLRVEQMKKVNVVYSSYGVDIGTENKTVT</sequence>
<feature type="region of interest" description="Disordered" evidence="1">
    <location>
        <begin position="1"/>
        <end position="45"/>
    </location>
</feature>
<protein>
    <submittedName>
        <fullName evidence="3">Uncharacterized protein</fullName>
    </submittedName>
</protein>
<keyword evidence="2" id="KW-1133">Transmembrane helix</keyword>
<dbReference type="Proteomes" id="UP000723463">
    <property type="component" value="Unassembled WGS sequence"/>
</dbReference>
<dbReference type="AlphaFoldDB" id="A0A9P6F6W8"/>
<gene>
    <name evidence="3" type="ORF">EC957_000932</name>
</gene>
<reference evidence="3" key="1">
    <citation type="journal article" date="2020" name="Fungal Divers.">
        <title>Resolving the Mortierellaceae phylogeny through synthesis of multi-gene phylogenetics and phylogenomics.</title>
        <authorList>
            <person name="Vandepol N."/>
            <person name="Liber J."/>
            <person name="Desiro A."/>
            <person name="Na H."/>
            <person name="Kennedy M."/>
            <person name="Barry K."/>
            <person name="Grigoriev I.V."/>
            <person name="Miller A.N."/>
            <person name="O'Donnell K."/>
            <person name="Stajich J.E."/>
            <person name="Bonito G."/>
        </authorList>
    </citation>
    <scope>NUCLEOTIDE SEQUENCE</scope>
    <source>
        <strain evidence="3">NRRL 2591</strain>
    </source>
</reference>
<dbReference type="EMBL" id="JAAAXW010000115">
    <property type="protein sequence ID" value="KAF9543341.1"/>
    <property type="molecule type" value="Genomic_DNA"/>
</dbReference>
<feature type="compositionally biased region" description="Polar residues" evidence="1">
    <location>
        <begin position="1"/>
        <end position="36"/>
    </location>
</feature>
<organism evidence="3 4">
    <name type="scientific">Mortierella hygrophila</name>
    <dbReference type="NCBI Taxonomy" id="979708"/>
    <lineage>
        <taxon>Eukaryota</taxon>
        <taxon>Fungi</taxon>
        <taxon>Fungi incertae sedis</taxon>
        <taxon>Mucoromycota</taxon>
        <taxon>Mortierellomycotina</taxon>
        <taxon>Mortierellomycetes</taxon>
        <taxon>Mortierellales</taxon>
        <taxon>Mortierellaceae</taxon>
        <taxon>Mortierella</taxon>
    </lineage>
</organism>
<accession>A0A9P6F6W8</accession>
<keyword evidence="2" id="KW-0812">Transmembrane</keyword>
<name>A0A9P6F6W8_9FUNG</name>
<feature type="transmembrane region" description="Helical" evidence="2">
    <location>
        <begin position="68"/>
        <end position="85"/>
    </location>
</feature>